<dbReference type="PROSITE" id="PS51332">
    <property type="entry name" value="B12_BINDING"/>
    <property type="match status" value="1"/>
</dbReference>
<comment type="function">
    <text evidence="18 21">Catalyzes the transfer of a methyl group from methyl-cobalamin to homocysteine, yielding enzyme-bound cob(I)alamin and methionine. Subsequently, remethylates the cofactor using methyltetrahydrofolate.</text>
</comment>
<evidence type="ECO:0000259" key="28">
    <source>
        <dbReference type="PROSITE" id="PS51332"/>
    </source>
</evidence>
<dbReference type="Gene3D" id="3.10.196.10">
    <property type="entry name" value="Vitamin B12-dependent methionine synthase, activation domain"/>
    <property type="match status" value="1"/>
</dbReference>
<feature type="binding site" evidence="22 24">
    <location>
        <position position="254"/>
    </location>
    <ligand>
        <name>Zn(2+)</name>
        <dbReference type="ChEBI" id="CHEBI:29105"/>
    </ligand>
</feature>
<dbReference type="eggNOG" id="COG0646">
    <property type="taxonomic scope" value="Bacteria"/>
</dbReference>
<evidence type="ECO:0000256" key="23">
    <source>
        <dbReference type="PIRSR" id="PIRSR000381-2"/>
    </source>
</evidence>
<evidence type="ECO:0000256" key="21">
    <source>
        <dbReference type="PIRNR" id="PIRNR000381"/>
    </source>
</evidence>
<evidence type="ECO:0000256" key="7">
    <source>
        <dbReference type="ARBA" id="ARBA00013998"/>
    </source>
</evidence>
<dbReference type="SUPFAM" id="SSF52242">
    <property type="entry name" value="Cobalamin (vitamin B12)-binding domain"/>
    <property type="match status" value="1"/>
</dbReference>
<feature type="binding site" evidence="23">
    <location>
        <begin position="1203"/>
        <end position="1204"/>
    </location>
    <ligand>
        <name>S-adenosyl-L-methionine</name>
        <dbReference type="ChEBI" id="CHEBI:59789"/>
    </ligand>
</feature>
<dbReference type="InterPro" id="IPR036724">
    <property type="entry name" value="Cobalamin-bd_sf"/>
</dbReference>
<evidence type="ECO:0000256" key="10">
    <source>
        <dbReference type="ARBA" id="ARBA00022628"/>
    </source>
</evidence>
<feature type="domain" description="B12-binding N-terminal" evidence="29">
    <location>
        <begin position="656"/>
        <end position="750"/>
    </location>
</feature>
<dbReference type="Proteomes" id="UP000008207">
    <property type="component" value="Chromosome"/>
</dbReference>
<proteinExistence type="inferred from homology"/>
<dbReference type="InterPro" id="IPR003759">
    <property type="entry name" value="Cbl-bd_cap"/>
</dbReference>
<evidence type="ECO:0000256" key="3">
    <source>
        <dbReference type="ARBA" id="ARBA00001956"/>
    </source>
</evidence>
<dbReference type="PANTHER" id="PTHR45833">
    <property type="entry name" value="METHIONINE SYNTHASE"/>
    <property type="match status" value="1"/>
</dbReference>
<evidence type="ECO:0000256" key="2">
    <source>
        <dbReference type="ARBA" id="ARBA00001947"/>
    </source>
</evidence>
<evidence type="ECO:0000313" key="31">
    <source>
        <dbReference type="Proteomes" id="UP000008207"/>
    </source>
</evidence>
<dbReference type="InterPro" id="IPR050554">
    <property type="entry name" value="Met_Synthase/Corrinoid"/>
</dbReference>
<dbReference type="Pfam" id="PF02965">
    <property type="entry name" value="Met_synt_B12"/>
    <property type="match status" value="1"/>
</dbReference>
<keyword evidence="9 21" id="KW-0028">Amino-acid biosynthesis</keyword>
<dbReference type="CDD" id="cd00740">
    <property type="entry name" value="MeTr"/>
    <property type="match status" value="1"/>
</dbReference>
<evidence type="ECO:0000256" key="11">
    <source>
        <dbReference type="ARBA" id="ARBA00022679"/>
    </source>
</evidence>
<keyword evidence="14" id="KW-0677">Repeat</keyword>
<evidence type="ECO:0000256" key="1">
    <source>
        <dbReference type="ARBA" id="ARBA00001700"/>
    </source>
</evidence>
<dbReference type="GO" id="GO:0046653">
    <property type="term" value="P:tetrahydrofolate metabolic process"/>
    <property type="evidence" value="ECO:0007669"/>
    <property type="project" value="TreeGrafter"/>
</dbReference>
<dbReference type="CDD" id="cd02069">
    <property type="entry name" value="methionine_synthase_B12_BD"/>
    <property type="match status" value="1"/>
</dbReference>
<dbReference type="InterPro" id="IPR033706">
    <property type="entry name" value="Met_synthase_B12-bd"/>
</dbReference>
<dbReference type="FunFam" id="1.10.1240.10:FF:000001">
    <property type="entry name" value="Methionine synthase"/>
    <property type="match status" value="1"/>
</dbReference>
<dbReference type="InterPro" id="IPR006158">
    <property type="entry name" value="Cobalamin-bd"/>
</dbReference>
<dbReference type="STRING" id="460265.Mnod_4918"/>
<dbReference type="Gene3D" id="3.20.20.330">
    <property type="entry name" value="Homocysteine-binding-like domain"/>
    <property type="match status" value="1"/>
</dbReference>
<keyword evidence="11 21" id="KW-0808">Transferase</keyword>
<dbReference type="GO" id="GO:0032259">
    <property type="term" value="P:methylation"/>
    <property type="evidence" value="ECO:0007669"/>
    <property type="project" value="UniProtKB-KW"/>
</dbReference>
<evidence type="ECO:0000259" key="29">
    <source>
        <dbReference type="PROSITE" id="PS51337"/>
    </source>
</evidence>
<comment type="cofactor">
    <cofactor evidence="3 21 22">
        <name>methylcob(III)alamin</name>
        <dbReference type="ChEBI" id="CHEBI:28115"/>
    </cofactor>
</comment>
<dbReference type="InterPro" id="IPR036594">
    <property type="entry name" value="Meth_synthase_dom"/>
</dbReference>
<comment type="pathway">
    <text evidence="4 21">Amino-acid biosynthesis; L-methionine biosynthesis via de novo pathway; L-methionine from L-homocysteine (MetH route): step 1/1.</text>
</comment>
<dbReference type="PROSITE" id="PS50970">
    <property type="entry name" value="HCY"/>
    <property type="match status" value="1"/>
</dbReference>
<comment type="domain">
    <text evidence="21">Modular enzyme with four functionally distinct domains. The isolated Hcy-binding domain catalyzes methyl transfer from free methylcobalamin to homocysteine. The Hcy-binding domain in association with the pterin-binding domain catalyzes the methylation of cob(I)alamin by methyltetrahydrofolate and the methylation of homocysteine. The B12-binding domain binds the cofactor. The AdoMet activation domain binds S-adenosyl-L-methionine. Under aerobic conditions cob(I)alamin can be converted to inactive cob(II)alamin. Reductive methylation by S-adenosyl-L-methionine and flavodoxin regenerates methylcobalamin.</text>
</comment>
<reference evidence="30 31" key="1">
    <citation type="submission" date="2009-01" db="EMBL/GenBank/DDBJ databases">
        <title>Complete sequence of chromosome of Methylobacterium nodulans ORS 2060.</title>
        <authorList>
            <consortium name="US DOE Joint Genome Institute"/>
            <person name="Lucas S."/>
            <person name="Copeland A."/>
            <person name="Lapidus A."/>
            <person name="Glavina del Rio T."/>
            <person name="Dalin E."/>
            <person name="Tice H."/>
            <person name="Bruce D."/>
            <person name="Goodwin L."/>
            <person name="Pitluck S."/>
            <person name="Sims D."/>
            <person name="Brettin T."/>
            <person name="Detter J.C."/>
            <person name="Han C."/>
            <person name="Larimer F."/>
            <person name="Land M."/>
            <person name="Hauser L."/>
            <person name="Kyrpides N."/>
            <person name="Ivanova N."/>
            <person name="Marx C.J."/>
            <person name="Richardson P."/>
        </authorList>
    </citation>
    <scope>NUCLEOTIDE SEQUENCE [LARGE SCALE GENOMIC DNA]</scope>
    <source>
        <strain evidence="31">LMG 21967 / CNCM I-2342 / ORS 2060</strain>
    </source>
</reference>
<dbReference type="PROSITE" id="PS50974">
    <property type="entry name" value="ADOMET_ACTIVATION"/>
    <property type="match status" value="1"/>
</dbReference>
<feature type="binding site" evidence="23">
    <location>
        <position position="959"/>
    </location>
    <ligand>
        <name>S-adenosyl-L-methionine</name>
        <dbReference type="ChEBI" id="CHEBI:59789"/>
    </ligand>
</feature>
<dbReference type="Gene3D" id="1.10.288.10">
    <property type="entry name" value="Cobalamin-dependent Methionine Synthase, domain 2"/>
    <property type="match status" value="1"/>
</dbReference>
<dbReference type="InterPro" id="IPR000489">
    <property type="entry name" value="Pterin-binding_dom"/>
</dbReference>
<evidence type="ECO:0000256" key="18">
    <source>
        <dbReference type="ARBA" id="ARBA00025552"/>
    </source>
</evidence>
<dbReference type="PIRSF" id="PIRSF000381">
    <property type="entry name" value="MetH"/>
    <property type="match status" value="1"/>
</dbReference>
<dbReference type="Gene3D" id="3.20.20.20">
    <property type="entry name" value="Dihydropteroate synthase-like"/>
    <property type="match status" value="1"/>
</dbReference>
<dbReference type="Pfam" id="PF02574">
    <property type="entry name" value="S-methyl_trans"/>
    <property type="match status" value="1"/>
</dbReference>
<sequence>MTDFRPADGADVLATLRKRAAERILVLDGAMGTMIQRLKLGEADFRGKRFMDHPHDQKGNNDLLILTQPDAIRQIHLDYFLAGADVAETNTFSGTVIAQADYGMEAIVRELNREGARLAREAAAEAERRDGRRRFVAGAVGPTNRTLSISPDVNNPGYRAVTFDQVRDAYAEQVRGLIEGGSDLVLIETIFDTLNAKAAIAATWQVFGEMGVRLPIMISGTITDLSGRTLSGQTPTAFWHSLRHAEPLTFGLNCALGAREMRAHISELSRVCDTLVCAYPNAGLPNEFGLYDESPEAMAALVGEFAGSGLVNMVGGCCGTTPDHIRAIAEAVAGKAPRRVPEVPRLMRLSGLEPFTLTKEIPFVNVGERTNVTGSAKFRKLITNGDYAAALDVARDQVAAGAQVIDVNMDEGLLDSAAAMVEFLNLVAAEPDIARVPVMVDSSKFAVIEAGLKCIQGKPIVNSISLKEGEEKFIHEAKVCRSYGAAVVVMAFDEKGQADTLARKVEICTRAYRILTDEVGFPPEDIVFDPNIFAVATGIEEHDGYGVAFIEAARQIRQTLPHAHISGGVSNLSFAFRGNEPVREAMHAVFLYHAIHAGMDMGIVNAGQLAVYDELDPELRDLCEDVVLNRRSDATERLLEQAARFKEGGGAQVRTADLAWREAPVEKRLEHALVNGITEYIEADTEEARAKAARPLDVIEGPLMAGMNVVGDLFGSGKMFLPQVVKSARVMKQAVAYLMPFMEAEKQANGGVGRQAAGKVLMATVKGDVHDIGKNIVGVVLACNNYEIIDLGVMVPAAKILDTARKEKVDIVGLSGLITPSLDEMVHVASEMEREGFDVPLLIGGATTSRVHTAVKIHPAYARGQAVYVTDASRAVGVVSSLLSPETRVTTIESVRAEYKRVAEAHTRAEADKQRLPLSRARANAFKADFASYRPAKPTFTGTRVFRTYDVAELVPYIDWTPFLQTYEFKGRFPAILEDPVQGPAARALFDDAQAMLARIVEERWFNPKAVIGFWPANAVGDDIRLFTGESRSERLATFHGLRQQLSKRDGRPNTCLSDFVAPLESGVADYVGGFVVTAGLEEVRIAERFERQNDDYRSILVKALADRIAEAFAERMHERVRREFWAYAPDEACTPDDLVAEAYQGIRPAPGYPAQPDHTEKATLFDLLQAEPRIGVKLTESYAMWPGSSVSGLYLAHPEAHYFGVAKVERDQVEDYAARKGMAVAEVERWLGPILNYDPARHLAAAE</sequence>
<dbReference type="InterPro" id="IPR011005">
    <property type="entry name" value="Dihydropteroate_synth-like_sf"/>
</dbReference>
<feature type="binding site" evidence="23">
    <location>
        <begin position="767"/>
        <end position="771"/>
    </location>
    <ligand>
        <name>methylcob(III)alamin</name>
        <dbReference type="ChEBI" id="CHEBI:28115"/>
    </ligand>
</feature>
<name>B8IH83_METNO</name>
<dbReference type="OrthoDB" id="9803687at2"/>
<dbReference type="GO" id="GO:0005829">
    <property type="term" value="C:cytosol"/>
    <property type="evidence" value="ECO:0007669"/>
    <property type="project" value="TreeGrafter"/>
</dbReference>
<feature type="binding site" evidence="23">
    <location>
        <position position="1148"/>
    </location>
    <ligand>
        <name>S-adenosyl-L-methionine</name>
        <dbReference type="ChEBI" id="CHEBI:59789"/>
    </ligand>
</feature>
<dbReference type="PROSITE" id="PS50972">
    <property type="entry name" value="PTERIN_BINDING"/>
    <property type="match status" value="1"/>
</dbReference>
<dbReference type="GO" id="GO:0050667">
    <property type="term" value="P:homocysteine metabolic process"/>
    <property type="evidence" value="ECO:0007669"/>
    <property type="project" value="TreeGrafter"/>
</dbReference>
<dbReference type="Gene3D" id="1.10.1240.10">
    <property type="entry name" value="Methionine synthase domain"/>
    <property type="match status" value="1"/>
</dbReference>
<evidence type="ECO:0000259" key="27">
    <source>
        <dbReference type="PROSITE" id="PS50974"/>
    </source>
</evidence>
<keyword evidence="8 21" id="KW-0489">Methyltransferase</keyword>
<evidence type="ECO:0000256" key="13">
    <source>
        <dbReference type="ARBA" id="ARBA00022723"/>
    </source>
</evidence>
<gene>
    <name evidence="30" type="ordered locus">Mnod_4918</name>
</gene>
<feature type="binding site" evidence="22 24">
    <location>
        <position position="317"/>
    </location>
    <ligand>
        <name>Zn(2+)</name>
        <dbReference type="ChEBI" id="CHEBI:29105"/>
    </ligand>
</feature>
<dbReference type="FunFam" id="3.20.20.20:FF:000002">
    <property type="entry name" value="Methionine synthase"/>
    <property type="match status" value="1"/>
</dbReference>
<evidence type="ECO:0000256" key="12">
    <source>
        <dbReference type="ARBA" id="ARBA00022691"/>
    </source>
</evidence>
<evidence type="ECO:0000256" key="19">
    <source>
        <dbReference type="ARBA" id="ARBA00031040"/>
    </source>
</evidence>
<dbReference type="HOGENOM" id="CLU_004914_2_0_5"/>
<dbReference type="GO" id="GO:0008270">
    <property type="term" value="F:zinc ion binding"/>
    <property type="evidence" value="ECO:0007669"/>
    <property type="project" value="UniProtKB-UniRule"/>
</dbReference>
<dbReference type="InterPro" id="IPR011822">
    <property type="entry name" value="MetH"/>
</dbReference>
<feature type="binding site" description="axial binding residue" evidence="22">
    <location>
        <position position="770"/>
    </location>
    <ligand>
        <name>methylcob(III)alamin</name>
        <dbReference type="ChEBI" id="CHEBI:28115"/>
    </ligand>
    <ligandPart>
        <name>Co</name>
        <dbReference type="ChEBI" id="CHEBI:27638"/>
    </ligandPart>
</feature>
<dbReference type="InterPro" id="IPR003726">
    <property type="entry name" value="HCY_dom"/>
</dbReference>
<feature type="binding site" evidence="23">
    <location>
        <position position="815"/>
    </location>
    <ligand>
        <name>methylcob(III)alamin</name>
        <dbReference type="ChEBI" id="CHEBI:28115"/>
    </ligand>
</feature>
<feature type="binding site" evidence="23">
    <location>
        <position position="872"/>
    </location>
    <ligand>
        <name>methylcob(III)alamin</name>
        <dbReference type="ChEBI" id="CHEBI:28115"/>
    </ligand>
</feature>
<evidence type="ECO:0000256" key="16">
    <source>
        <dbReference type="ARBA" id="ARBA00023167"/>
    </source>
</evidence>
<dbReference type="Pfam" id="PF02607">
    <property type="entry name" value="B12-binding_2"/>
    <property type="match status" value="1"/>
</dbReference>
<dbReference type="eggNOG" id="COG1410">
    <property type="taxonomic scope" value="Bacteria"/>
</dbReference>
<dbReference type="NCBIfam" id="NF007024">
    <property type="entry name" value="PRK09490.1"/>
    <property type="match status" value="1"/>
</dbReference>
<evidence type="ECO:0000256" key="6">
    <source>
        <dbReference type="ARBA" id="ARBA00012032"/>
    </source>
</evidence>
<comment type="catalytic activity">
    <reaction evidence="1 21">
        <text>(6S)-5-methyl-5,6,7,8-tetrahydrofolate + L-homocysteine = (6S)-5,6,7,8-tetrahydrofolate + L-methionine</text>
        <dbReference type="Rhea" id="RHEA:11172"/>
        <dbReference type="ChEBI" id="CHEBI:18608"/>
        <dbReference type="ChEBI" id="CHEBI:57453"/>
        <dbReference type="ChEBI" id="CHEBI:57844"/>
        <dbReference type="ChEBI" id="CHEBI:58199"/>
        <dbReference type="EC" id="2.1.1.13"/>
    </reaction>
</comment>
<evidence type="ECO:0000313" key="30">
    <source>
        <dbReference type="EMBL" id="ACL59775.1"/>
    </source>
</evidence>
<dbReference type="FunFam" id="3.40.50.280:FF:000001">
    <property type="entry name" value="Methionine synthase"/>
    <property type="match status" value="1"/>
</dbReference>
<dbReference type="Pfam" id="PF02310">
    <property type="entry name" value="B12-binding"/>
    <property type="match status" value="1"/>
</dbReference>
<organism evidence="30 31">
    <name type="scientific">Methylobacterium nodulans (strain LMG 21967 / CNCM I-2342 / ORS 2060)</name>
    <dbReference type="NCBI Taxonomy" id="460265"/>
    <lineage>
        <taxon>Bacteria</taxon>
        <taxon>Pseudomonadati</taxon>
        <taxon>Pseudomonadota</taxon>
        <taxon>Alphaproteobacteria</taxon>
        <taxon>Hyphomicrobiales</taxon>
        <taxon>Methylobacteriaceae</taxon>
        <taxon>Methylobacterium</taxon>
    </lineage>
</organism>
<feature type="domain" description="B12-binding" evidence="28">
    <location>
        <begin position="757"/>
        <end position="893"/>
    </location>
</feature>
<feature type="domain" description="Pterin-binding" evidence="26">
    <location>
        <begin position="363"/>
        <end position="624"/>
    </location>
</feature>
<evidence type="ECO:0000259" key="26">
    <source>
        <dbReference type="PROSITE" id="PS50972"/>
    </source>
</evidence>
<dbReference type="InterPro" id="IPR004223">
    <property type="entry name" value="VitB12-dep_Met_synth_activ_dom"/>
</dbReference>
<dbReference type="KEGG" id="mno:Mnod_4918"/>
<dbReference type="AlphaFoldDB" id="B8IH83"/>
<feature type="binding site" evidence="23">
    <location>
        <position position="819"/>
    </location>
    <ligand>
        <name>methylcob(III)alamin</name>
        <dbReference type="ChEBI" id="CHEBI:28115"/>
    </ligand>
</feature>
<dbReference type="SMART" id="SM01018">
    <property type="entry name" value="B12-binding_2"/>
    <property type="match status" value="1"/>
</dbReference>
<accession>B8IH83</accession>
<keyword evidence="31" id="KW-1185">Reference proteome</keyword>
<comment type="similarity">
    <text evidence="5">Belongs to the vitamin-B12 dependent methionine synthase family.</text>
</comment>
<evidence type="ECO:0000256" key="9">
    <source>
        <dbReference type="ARBA" id="ARBA00022605"/>
    </source>
</evidence>
<dbReference type="PANTHER" id="PTHR45833:SF1">
    <property type="entry name" value="METHIONINE SYNTHASE"/>
    <property type="match status" value="1"/>
</dbReference>
<feature type="domain" description="AdoMet activation" evidence="27">
    <location>
        <begin position="909"/>
        <end position="1241"/>
    </location>
</feature>
<keyword evidence="13 21" id="KW-0479">Metal-binding</keyword>
<evidence type="ECO:0000256" key="8">
    <source>
        <dbReference type="ARBA" id="ARBA00022603"/>
    </source>
</evidence>
<dbReference type="InterPro" id="IPR037010">
    <property type="entry name" value="VitB12-dep_Met_synth_activ_sf"/>
</dbReference>
<dbReference type="Gene3D" id="3.40.50.280">
    <property type="entry name" value="Cobalamin-binding domain"/>
    <property type="match status" value="1"/>
</dbReference>
<keyword evidence="17 21" id="KW-0170">Cobalt</keyword>
<feature type="binding site" evidence="23">
    <location>
        <position position="700"/>
    </location>
    <ligand>
        <name>methylcob(III)alamin</name>
        <dbReference type="ChEBI" id="CHEBI:28115"/>
    </ligand>
</feature>
<evidence type="ECO:0000256" key="14">
    <source>
        <dbReference type="ARBA" id="ARBA00022737"/>
    </source>
</evidence>
<keyword evidence="15 21" id="KW-0862">Zinc</keyword>
<dbReference type="InterPro" id="IPR036589">
    <property type="entry name" value="HCY_dom_sf"/>
</dbReference>
<comment type="cofactor">
    <cofactor evidence="2 21 24">
        <name>Zn(2+)</name>
        <dbReference type="ChEBI" id="CHEBI:29105"/>
    </cofactor>
</comment>
<dbReference type="GO" id="GO:0008705">
    <property type="term" value="F:methionine synthase activity"/>
    <property type="evidence" value="ECO:0007669"/>
    <property type="project" value="UniProtKB-UniRule"/>
</dbReference>
<dbReference type="EMBL" id="CP001349">
    <property type="protein sequence ID" value="ACL59775.1"/>
    <property type="molecule type" value="Genomic_DNA"/>
</dbReference>
<dbReference type="NCBIfam" id="TIGR02082">
    <property type="entry name" value="metH"/>
    <property type="match status" value="1"/>
</dbReference>
<feature type="binding site" evidence="22 24">
    <location>
        <position position="318"/>
    </location>
    <ligand>
        <name>Zn(2+)</name>
        <dbReference type="ChEBI" id="CHEBI:29105"/>
    </ligand>
</feature>
<keyword evidence="10 21" id="KW-0846">Cobalamin</keyword>
<dbReference type="SUPFAM" id="SSF47644">
    <property type="entry name" value="Methionine synthase domain"/>
    <property type="match status" value="1"/>
</dbReference>
<evidence type="ECO:0000256" key="4">
    <source>
        <dbReference type="ARBA" id="ARBA00005178"/>
    </source>
</evidence>
<dbReference type="UniPathway" id="UPA00051">
    <property type="reaction ID" value="UER00081"/>
</dbReference>
<feature type="domain" description="Hcy-binding" evidence="25">
    <location>
        <begin position="13"/>
        <end position="332"/>
    </location>
</feature>
<dbReference type="PROSITE" id="PS51337">
    <property type="entry name" value="B12_BINDING_NTER"/>
    <property type="match status" value="1"/>
</dbReference>
<keyword evidence="12 21" id="KW-0949">S-adenosyl-L-methionine</keyword>
<evidence type="ECO:0000256" key="5">
    <source>
        <dbReference type="ARBA" id="ARBA00010398"/>
    </source>
</evidence>
<dbReference type="EC" id="2.1.1.13" evidence="6 20"/>
<evidence type="ECO:0000256" key="22">
    <source>
        <dbReference type="PIRSR" id="PIRSR000381-1"/>
    </source>
</evidence>
<evidence type="ECO:0000256" key="17">
    <source>
        <dbReference type="ARBA" id="ARBA00023285"/>
    </source>
</evidence>
<dbReference type="Pfam" id="PF00809">
    <property type="entry name" value="Pterin_bind"/>
    <property type="match status" value="1"/>
</dbReference>
<evidence type="ECO:0000256" key="15">
    <source>
        <dbReference type="ARBA" id="ARBA00022833"/>
    </source>
</evidence>
<dbReference type="RefSeq" id="WP_015931404.1">
    <property type="nucleotide sequence ID" value="NC_011894.1"/>
</dbReference>
<protein>
    <recommendedName>
        <fullName evidence="7 20">Methionine synthase</fullName>
        <ecNumber evidence="6 20">2.1.1.13</ecNumber>
    </recommendedName>
    <alternativeName>
        <fullName evidence="19 21">5-methyltetrahydrofolate--homocysteine methyltransferase</fullName>
    </alternativeName>
</protein>
<dbReference type="SUPFAM" id="SSF51717">
    <property type="entry name" value="Dihydropteroate synthetase-like"/>
    <property type="match status" value="1"/>
</dbReference>
<dbReference type="SUPFAM" id="SSF56507">
    <property type="entry name" value="Methionine synthase activation domain-like"/>
    <property type="match status" value="1"/>
</dbReference>
<dbReference type="SUPFAM" id="SSF82282">
    <property type="entry name" value="Homocysteine S-methyltransferase"/>
    <property type="match status" value="1"/>
</dbReference>
<keyword evidence="16 21" id="KW-0486">Methionine biosynthesis</keyword>
<evidence type="ECO:0000256" key="24">
    <source>
        <dbReference type="PROSITE-ProRule" id="PRU00333"/>
    </source>
</evidence>
<evidence type="ECO:0000259" key="25">
    <source>
        <dbReference type="PROSITE" id="PS50970"/>
    </source>
</evidence>
<dbReference type="GO" id="GO:0031419">
    <property type="term" value="F:cobalamin binding"/>
    <property type="evidence" value="ECO:0007669"/>
    <property type="project" value="UniProtKB-UniRule"/>
</dbReference>
<dbReference type="FunFam" id="3.20.20.330:FF:000001">
    <property type="entry name" value="Methionine synthase"/>
    <property type="match status" value="1"/>
</dbReference>
<evidence type="ECO:0000256" key="20">
    <source>
        <dbReference type="NCBIfam" id="TIGR02082"/>
    </source>
</evidence>